<dbReference type="GO" id="GO:0016757">
    <property type="term" value="F:glycosyltransferase activity"/>
    <property type="evidence" value="ECO:0007669"/>
    <property type="project" value="UniProtKB-KW"/>
</dbReference>
<evidence type="ECO:0000259" key="1">
    <source>
        <dbReference type="Pfam" id="PF13439"/>
    </source>
</evidence>
<proteinExistence type="predicted"/>
<protein>
    <submittedName>
        <fullName evidence="2">Glycosyltransferase</fullName>
        <ecNumber evidence="2">2.4.-.-</ecNumber>
    </submittedName>
</protein>
<name>A0ABZ2FX74_9SPHN</name>
<organism evidence="2 3">
    <name type="scientific">Sphingomonas kaistensis</name>
    <dbReference type="NCBI Taxonomy" id="298708"/>
    <lineage>
        <taxon>Bacteria</taxon>
        <taxon>Pseudomonadati</taxon>
        <taxon>Pseudomonadota</taxon>
        <taxon>Alphaproteobacteria</taxon>
        <taxon>Sphingomonadales</taxon>
        <taxon>Sphingomonadaceae</taxon>
        <taxon>Sphingomonas</taxon>
    </lineage>
</organism>
<dbReference type="PANTHER" id="PTHR45947">
    <property type="entry name" value="SULFOQUINOVOSYL TRANSFERASE SQD2"/>
    <property type="match status" value="1"/>
</dbReference>
<reference evidence="2 3" key="1">
    <citation type="submission" date="2024-02" db="EMBL/GenBank/DDBJ databases">
        <title>Full genome sequence of Sphingomonas kaistensis.</title>
        <authorList>
            <person name="Poletto B.L."/>
            <person name="Silva G."/>
            <person name="Galante D."/>
            <person name="Campos K.R."/>
            <person name="Santos M.B.N."/>
            <person name="Sacchi C.T."/>
        </authorList>
    </citation>
    <scope>NUCLEOTIDE SEQUENCE [LARGE SCALE GENOMIC DNA]</scope>
    <source>
        <strain evidence="2 3">MA4R</strain>
    </source>
</reference>
<sequence>MRTTTLPNPLRIAVIAHVRHPVAAPFMGGMEAHCDTLVRQLVGEGHDVTLFASGDSAADLPLHALAPHAYETELPWSEWHGTETLRRWLLRAYRQAWDEIVAGGFDIVHNNALFPDLIDWASRDRVAMVTSLHVPPFDALHAAVARNAGTPWQRFTVCSGQQQGLWPAGATEVAWNGIALGDWPFVAKGEGRAIWVGRITPTKGTLEAIAAADAAGVALDIAGPIDCRDYWDEVRPKLRAPHRYLGHLSGPALTRAVSEASVLIATPMWDEPFGLTLIEAMACGVPVAALGRGAIPEVVGDAGAVAPTVAELPDAIRAAMRIDRSIPRARVERHFSAAAMSRRYAEAYASASAGLSASSTASTRAELA</sequence>
<feature type="domain" description="Glycosyltransferase subfamily 4-like N-terminal" evidence="1">
    <location>
        <begin position="27"/>
        <end position="137"/>
    </location>
</feature>
<accession>A0ABZ2FX74</accession>
<evidence type="ECO:0000313" key="3">
    <source>
        <dbReference type="Proteomes" id="UP001382935"/>
    </source>
</evidence>
<keyword evidence="2" id="KW-0808">Transferase</keyword>
<dbReference type="InterPro" id="IPR050194">
    <property type="entry name" value="Glycosyltransferase_grp1"/>
</dbReference>
<dbReference type="Gene3D" id="3.40.50.2000">
    <property type="entry name" value="Glycogen Phosphorylase B"/>
    <property type="match status" value="2"/>
</dbReference>
<dbReference type="EMBL" id="CP145607">
    <property type="protein sequence ID" value="WWM69448.1"/>
    <property type="molecule type" value="Genomic_DNA"/>
</dbReference>
<gene>
    <name evidence="2" type="ORF">V6R86_01725</name>
</gene>
<keyword evidence="2" id="KW-0328">Glycosyltransferase</keyword>
<dbReference type="Proteomes" id="UP001382935">
    <property type="component" value="Chromosome"/>
</dbReference>
<evidence type="ECO:0000313" key="2">
    <source>
        <dbReference type="EMBL" id="WWM69448.1"/>
    </source>
</evidence>
<keyword evidence="3" id="KW-1185">Reference proteome</keyword>
<dbReference type="Pfam" id="PF13692">
    <property type="entry name" value="Glyco_trans_1_4"/>
    <property type="match status" value="1"/>
</dbReference>
<dbReference type="PANTHER" id="PTHR45947:SF3">
    <property type="entry name" value="SULFOQUINOVOSYL TRANSFERASE SQD2"/>
    <property type="match status" value="1"/>
</dbReference>
<dbReference type="SUPFAM" id="SSF53756">
    <property type="entry name" value="UDP-Glycosyltransferase/glycogen phosphorylase"/>
    <property type="match status" value="1"/>
</dbReference>
<dbReference type="InterPro" id="IPR028098">
    <property type="entry name" value="Glyco_trans_4-like_N"/>
</dbReference>
<dbReference type="EC" id="2.4.-.-" evidence="2"/>
<dbReference type="RefSeq" id="WP_338501496.1">
    <property type="nucleotide sequence ID" value="NZ_CP145607.1"/>
</dbReference>
<dbReference type="Pfam" id="PF13439">
    <property type="entry name" value="Glyco_transf_4"/>
    <property type="match status" value="1"/>
</dbReference>